<dbReference type="Gene3D" id="1.10.10.10">
    <property type="entry name" value="Winged helix-like DNA-binding domain superfamily/Winged helix DNA-binding domain"/>
    <property type="match status" value="1"/>
</dbReference>
<dbReference type="Gene3D" id="3.30.420.40">
    <property type="match status" value="2"/>
</dbReference>
<dbReference type="InterPro" id="IPR043129">
    <property type="entry name" value="ATPase_NBD"/>
</dbReference>
<dbReference type="PANTHER" id="PTHR18964:SF149">
    <property type="entry name" value="BIFUNCTIONAL UDP-N-ACETYLGLUCOSAMINE 2-EPIMERASE_N-ACETYLMANNOSAMINE KINASE"/>
    <property type="match status" value="1"/>
</dbReference>
<dbReference type="SUPFAM" id="SSF46785">
    <property type="entry name" value="Winged helix' DNA-binding domain"/>
    <property type="match status" value="1"/>
</dbReference>
<dbReference type="SUPFAM" id="SSF53067">
    <property type="entry name" value="Actin-like ATPase domain"/>
    <property type="match status" value="1"/>
</dbReference>
<dbReference type="EMBL" id="MWBQ01000210">
    <property type="protein sequence ID" value="OQA54455.1"/>
    <property type="molecule type" value="Genomic_DNA"/>
</dbReference>
<organism evidence="2">
    <name type="scientific">Candidatus Atribacter allofermentans</name>
    <dbReference type="NCBI Taxonomy" id="1852833"/>
    <lineage>
        <taxon>Bacteria</taxon>
        <taxon>Pseudomonadati</taxon>
        <taxon>Atribacterota</taxon>
        <taxon>Atribacteria</taxon>
        <taxon>Atribacterales</taxon>
        <taxon>Atribacteraceae</taxon>
        <taxon>Atribacter</taxon>
    </lineage>
</organism>
<dbReference type="InterPro" id="IPR036388">
    <property type="entry name" value="WH-like_DNA-bd_sf"/>
</dbReference>
<dbReference type="Proteomes" id="UP000485569">
    <property type="component" value="Unassembled WGS sequence"/>
</dbReference>
<sequence length="379" mass="41594">MKNPPKSELIYRIIKENGSLSRNDLSKATGIGILTIAKYVDKLISDGKVAESGWDDKTGGRPARLLSINPNFGKALGIELGGSYINWVISNCVGDIFQSGTIKVQKNEPIKNNLEDQIKKILDSNENIKSIGIASTGIVETVTGTSLCSPQREDLNDFPIKKFLEEKFKLPVYLDDVCRTVAYVEQNHGVARNLKEFLYFYLDVGIGLSIVMDGKIYRGPFGISGEIGHFIVDENGPSCGCGNRGCLEVYTSIAAIIRNAKKFIENGVQSSLHNQEINIENIINEARKGDKLSYRLITESGERIGAVAAQVINFTGIPLIIFGGRLKHANQLLIEPIQHIIKKNSLSVLSQKLEMRISSLDDWAGALGASMLSLLEVIQ</sequence>
<dbReference type="Pfam" id="PF13412">
    <property type="entry name" value="HTH_24"/>
    <property type="match status" value="1"/>
</dbReference>
<dbReference type="InterPro" id="IPR000600">
    <property type="entry name" value="ROK"/>
</dbReference>
<reference evidence="2" key="1">
    <citation type="submission" date="2017-02" db="EMBL/GenBank/DDBJ databases">
        <title>Delving into the versatile metabolic prowess of the omnipresent phylum Bacteroidetes.</title>
        <authorList>
            <person name="Nobu M.K."/>
            <person name="Mei R."/>
            <person name="Narihiro T."/>
            <person name="Kuroda K."/>
            <person name="Liu W.-T."/>
        </authorList>
    </citation>
    <scope>NUCLEOTIDE SEQUENCE</scope>
    <source>
        <strain evidence="2">ADurb.Bin276</strain>
    </source>
</reference>
<accession>A0A1V5SJ18</accession>
<name>A0A1V5SJ18_9BACT</name>
<proteinExistence type="inferred from homology"/>
<gene>
    <name evidence="2" type="primary">nagC_8</name>
    <name evidence="2" type="ORF">BWY41_02054</name>
</gene>
<protein>
    <submittedName>
        <fullName evidence="2">N-acetylglucosamine repressor</fullName>
    </submittedName>
</protein>
<dbReference type="Pfam" id="PF00480">
    <property type="entry name" value="ROK"/>
    <property type="match status" value="1"/>
</dbReference>
<comment type="caution">
    <text evidence="2">The sequence shown here is derived from an EMBL/GenBank/DDBJ whole genome shotgun (WGS) entry which is preliminary data.</text>
</comment>
<evidence type="ECO:0000313" key="2">
    <source>
        <dbReference type="EMBL" id="OQA54455.1"/>
    </source>
</evidence>
<comment type="similarity">
    <text evidence="1">Belongs to the ROK (NagC/XylR) family.</text>
</comment>
<dbReference type="PANTHER" id="PTHR18964">
    <property type="entry name" value="ROK (REPRESSOR, ORF, KINASE) FAMILY"/>
    <property type="match status" value="1"/>
</dbReference>
<dbReference type="InterPro" id="IPR036390">
    <property type="entry name" value="WH_DNA-bd_sf"/>
</dbReference>
<dbReference type="AlphaFoldDB" id="A0A1V5SJ18"/>
<evidence type="ECO:0000256" key="1">
    <source>
        <dbReference type="ARBA" id="ARBA00006479"/>
    </source>
</evidence>